<evidence type="ECO:0000256" key="1">
    <source>
        <dbReference type="ARBA" id="ARBA00007637"/>
    </source>
</evidence>
<reference evidence="3 5" key="1">
    <citation type="submission" date="2016-10" db="EMBL/GenBank/DDBJ databases">
        <title>Genome sequence of Mycobacterium talmonii.</title>
        <authorList>
            <person name="Greninger A.L."/>
            <person name="Elliott B."/>
            <person name="Vasireddy S."/>
            <person name="Vasireddy R."/>
        </authorList>
    </citation>
    <scope>NUCLEOTIDE SEQUENCE [LARGE SCALE GENOMIC DNA]</scope>
    <source>
        <strain evidence="3">MO-5499</strain>
        <strain evidence="5">NE-TNMC-100812</strain>
    </source>
</reference>
<dbReference type="EMBL" id="PPEA01000060">
    <property type="protein sequence ID" value="PQM49416.1"/>
    <property type="molecule type" value="Genomic_DNA"/>
</dbReference>
<gene>
    <name evidence="4" type="primary">galE1</name>
    <name evidence="3" type="ORF">BKN37_21870</name>
    <name evidence="4" type="ORF">C1Y40_00358</name>
</gene>
<dbReference type="Gene3D" id="3.90.25.10">
    <property type="entry name" value="UDP-galactose 4-epimerase, domain 1"/>
    <property type="match status" value="1"/>
</dbReference>
<dbReference type="EMBL" id="MLQM01000163">
    <property type="protein sequence ID" value="OHU97441.1"/>
    <property type="molecule type" value="Genomic_DNA"/>
</dbReference>
<dbReference type="InterPro" id="IPR036291">
    <property type="entry name" value="NAD(P)-bd_dom_sf"/>
</dbReference>
<dbReference type="AlphaFoldDB" id="A0A1S1NBF6"/>
<comment type="similarity">
    <text evidence="1">Belongs to the NAD(P)-dependent epimerase/dehydratase family.</text>
</comment>
<name>A0A1S1NBF6_9MYCO</name>
<dbReference type="InterPro" id="IPR001509">
    <property type="entry name" value="Epimerase_deHydtase"/>
</dbReference>
<keyword evidence="4" id="KW-0413">Isomerase</keyword>
<dbReference type="Pfam" id="PF01370">
    <property type="entry name" value="Epimerase"/>
    <property type="match status" value="1"/>
</dbReference>
<accession>A0A1S1NBF6</accession>
<evidence type="ECO:0000313" key="3">
    <source>
        <dbReference type="EMBL" id="OHU97441.1"/>
    </source>
</evidence>
<dbReference type="PANTHER" id="PTHR43000">
    <property type="entry name" value="DTDP-D-GLUCOSE 4,6-DEHYDRATASE-RELATED"/>
    <property type="match status" value="1"/>
</dbReference>
<comment type="caution">
    <text evidence="3">The sequence shown here is derived from an EMBL/GenBank/DDBJ whole genome shotgun (WGS) entry which is preliminary data.</text>
</comment>
<dbReference type="InterPro" id="IPR020904">
    <property type="entry name" value="Sc_DH/Rdtase_CS"/>
</dbReference>
<sequence>MRALVTGAAGFIGSTLVDRLRADGHRVLGLDNFASGRATNLEHLSDDPEFVFVEADIVTADLAAILDQHRPEVVFHLAAQIDVRHSVADPAFDASVNVIGTVRLAEAARRAQVRKIVHTSSGGSIYGTPPSYPTSEDVPTDPASPYAASKVGGEIYLNTFRNMYGLECSHVAPGNVYGPRQDPHGEAGVVAIFSQALLSGKPTKIFGDGSDTRDYVFVDDVVDAFVKASGAAGGGQRFNIGTGAETSVRQLHSAIAAAVGAPDDPEFHPPRLGDLKRSCLDISRAAAVLGWRPQISLDEGLRRTVAYFRQDREQT</sequence>
<reference evidence="4" key="3">
    <citation type="submission" date="2018-01" db="EMBL/GenBank/DDBJ databases">
        <authorList>
            <person name="Gaut B.S."/>
            <person name="Morton B.R."/>
            <person name="Clegg M.T."/>
            <person name="Duvall M.R."/>
        </authorList>
    </citation>
    <scope>NUCLEOTIDE SEQUENCE</scope>
    <source>
        <strain evidence="4">ATCC BAA-2683</strain>
    </source>
</reference>
<organism evidence="3 5">
    <name type="scientific">Mycobacterium talmoniae</name>
    <dbReference type="NCBI Taxonomy" id="1858794"/>
    <lineage>
        <taxon>Bacteria</taxon>
        <taxon>Bacillati</taxon>
        <taxon>Actinomycetota</taxon>
        <taxon>Actinomycetes</taxon>
        <taxon>Mycobacteriales</taxon>
        <taxon>Mycobacteriaceae</taxon>
        <taxon>Mycobacterium</taxon>
    </lineage>
</organism>
<dbReference type="RefSeq" id="WP_071029055.1">
    <property type="nucleotide sequence ID" value="NZ_MLQM01000163.1"/>
</dbReference>
<dbReference type="Gene3D" id="3.40.50.720">
    <property type="entry name" value="NAD(P)-binding Rossmann-like Domain"/>
    <property type="match status" value="1"/>
</dbReference>
<dbReference type="PROSITE" id="PS00061">
    <property type="entry name" value="ADH_SHORT"/>
    <property type="match status" value="1"/>
</dbReference>
<evidence type="ECO:0000313" key="5">
    <source>
        <dbReference type="Proteomes" id="UP000179734"/>
    </source>
</evidence>
<evidence type="ECO:0000313" key="6">
    <source>
        <dbReference type="Proteomes" id="UP000238296"/>
    </source>
</evidence>
<dbReference type="GO" id="GO:0003978">
    <property type="term" value="F:UDP-glucose 4-epimerase activity"/>
    <property type="evidence" value="ECO:0007669"/>
    <property type="project" value="UniProtKB-EC"/>
</dbReference>
<proteinExistence type="inferred from homology"/>
<reference evidence="4 6" key="2">
    <citation type="journal article" date="2017" name="Int. J. Syst. Evol. Microbiol.">
        <title>Mycobacterium talmoniae sp. nov., a slowly growing mycobacterium isolated from human respiratory samples.</title>
        <authorList>
            <person name="Davidson R.M."/>
            <person name="DeGroote M.A."/>
            <person name="Marola J.L."/>
            <person name="Buss S."/>
            <person name="Jones V."/>
            <person name="McNeil M.R."/>
            <person name="Freifeld A.G."/>
            <person name="Elaine Epperson L."/>
            <person name="Hasan N.A."/>
            <person name="Jackson M."/>
            <person name="Iwen P.C."/>
            <person name="Salfinger M."/>
            <person name="Strong M."/>
        </authorList>
    </citation>
    <scope>NUCLEOTIDE SEQUENCE [LARGE SCALE GENOMIC DNA]</scope>
    <source>
        <strain evidence="4 6">ATCC BAA-2683</strain>
    </source>
</reference>
<dbReference type="PRINTS" id="PR01713">
    <property type="entry name" value="NUCEPIMERASE"/>
</dbReference>
<feature type="domain" description="NAD-dependent epimerase/dehydratase" evidence="2">
    <location>
        <begin position="3"/>
        <end position="241"/>
    </location>
</feature>
<dbReference type="Proteomes" id="UP000238296">
    <property type="component" value="Unassembled WGS sequence"/>
</dbReference>
<evidence type="ECO:0000259" key="2">
    <source>
        <dbReference type="Pfam" id="PF01370"/>
    </source>
</evidence>
<evidence type="ECO:0000313" key="4">
    <source>
        <dbReference type="EMBL" id="PQM49416.1"/>
    </source>
</evidence>
<dbReference type="EC" id="5.1.3.2" evidence="4"/>
<dbReference type="SUPFAM" id="SSF51735">
    <property type="entry name" value="NAD(P)-binding Rossmann-fold domains"/>
    <property type="match status" value="1"/>
</dbReference>
<dbReference type="Proteomes" id="UP000179734">
    <property type="component" value="Unassembled WGS sequence"/>
</dbReference>
<protein>
    <submittedName>
        <fullName evidence="3">UDP-glucose 4-epimerase</fullName>
        <ecNumber evidence="4">5.1.3.2</ecNumber>
    </submittedName>
</protein>
<keyword evidence="5" id="KW-1185">Reference proteome</keyword>